<dbReference type="OrthoDB" id="9801785at2"/>
<dbReference type="InterPro" id="IPR016040">
    <property type="entry name" value="NAD(P)-bd_dom"/>
</dbReference>
<accession>A0A2P2EDD9</accession>
<dbReference type="EMBL" id="BFBR01000009">
    <property type="protein sequence ID" value="GBF59051.1"/>
    <property type="molecule type" value="Genomic_DNA"/>
</dbReference>
<dbReference type="RefSeq" id="WP_108985900.1">
    <property type="nucleotide sequence ID" value="NZ_BFBR01000009.1"/>
</dbReference>
<dbReference type="Pfam" id="PF16363">
    <property type="entry name" value="GDP_Man_Dehyd"/>
    <property type="match status" value="1"/>
</dbReference>
<dbReference type="EC" id="4.2.1.45" evidence="2"/>
<dbReference type="NCBIfam" id="TIGR02622">
    <property type="entry name" value="CDP_4_6_dhtase"/>
    <property type="match status" value="1"/>
</dbReference>
<protein>
    <submittedName>
        <fullName evidence="2">CDP-glucose 4,6-dehydratase</fullName>
        <ecNumber evidence="2">4.2.1.45</ecNumber>
    </submittedName>
</protein>
<dbReference type="Proteomes" id="UP000245086">
    <property type="component" value="Unassembled WGS sequence"/>
</dbReference>
<dbReference type="CDD" id="cd05252">
    <property type="entry name" value="CDP_GD_SDR_e"/>
    <property type="match status" value="1"/>
</dbReference>
<proteinExistence type="predicted"/>
<dbReference type="AlphaFoldDB" id="A0A2P2EDD9"/>
<comment type="caution">
    <text evidence="2">The sequence shown here is derived from an EMBL/GenBank/DDBJ whole genome shotgun (WGS) entry which is preliminary data.</text>
</comment>
<gene>
    <name evidence="2" type="primary">rfbG</name>
    <name evidence="2" type="ORF">PbB2_02743</name>
</gene>
<evidence type="ECO:0000313" key="3">
    <source>
        <dbReference type="Proteomes" id="UP000245086"/>
    </source>
</evidence>
<reference evidence="2" key="1">
    <citation type="journal article" date="2018" name="Genome Announc.">
        <title>Draft Genome Sequence of "Candidatus Phycosocius bacilliformis," an Alphaproteobacterial Ectosymbiont of the Hydrocarbon-Producing Green Alga Botryococcus braunii.</title>
        <authorList>
            <person name="Tanabe Y."/>
            <person name="Yamaguchi H."/>
            <person name="Watanabe M.M."/>
        </authorList>
    </citation>
    <scope>NUCLEOTIDE SEQUENCE [LARGE SCALE GENOMIC DNA]</scope>
    <source>
        <strain evidence="2">BOTRYCO-2</strain>
    </source>
</reference>
<keyword evidence="3" id="KW-1185">Reference proteome</keyword>
<organism evidence="2 3">
    <name type="scientific">Candidatus Phycosocius bacilliformis</name>
    <dbReference type="NCBI Taxonomy" id="1445552"/>
    <lineage>
        <taxon>Bacteria</taxon>
        <taxon>Pseudomonadati</taxon>
        <taxon>Pseudomonadota</taxon>
        <taxon>Alphaproteobacteria</taxon>
        <taxon>Caulobacterales</taxon>
        <taxon>Caulobacterales incertae sedis</taxon>
        <taxon>Candidatus Phycosocius</taxon>
    </lineage>
</organism>
<dbReference type="GO" id="GO:0047733">
    <property type="term" value="F:CDP-glucose 4,6-dehydratase activity"/>
    <property type="evidence" value="ECO:0007669"/>
    <property type="project" value="UniProtKB-EC"/>
</dbReference>
<dbReference type="Gene3D" id="3.90.25.10">
    <property type="entry name" value="UDP-galactose 4-epimerase, domain 1"/>
    <property type="match status" value="1"/>
</dbReference>
<dbReference type="PANTHER" id="PTHR43000">
    <property type="entry name" value="DTDP-D-GLUCOSE 4,6-DEHYDRATASE-RELATED"/>
    <property type="match status" value="1"/>
</dbReference>
<name>A0A2P2EDD9_9PROT</name>
<evidence type="ECO:0000259" key="1">
    <source>
        <dbReference type="Pfam" id="PF16363"/>
    </source>
</evidence>
<dbReference type="SUPFAM" id="SSF51735">
    <property type="entry name" value="NAD(P)-binding Rossmann-fold domains"/>
    <property type="match status" value="1"/>
</dbReference>
<evidence type="ECO:0000313" key="2">
    <source>
        <dbReference type="EMBL" id="GBF59051.1"/>
    </source>
</evidence>
<dbReference type="Gene3D" id="3.40.50.720">
    <property type="entry name" value="NAD(P)-binding Rossmann-like Domain"/>
    <property type="match status" value="1"/>
</dbReference>
<keyword evidence="2" id="KW-0456">Lyase</keyword>
<dbReference type="InterPro" id="IPR036291">
    <property type="entry name" value="NAD(P)-bd_dom_sf"/>
</dbReference>
<dbReference type="InterPro" id="IPR013445">
    <property type="entry name" value="CDP_4_6_deHydtase"/>
</dbReference>
<feature type="domain" description="NAD(P)-binding" evidence="1">
    <location>
        <begin position="14"/>
        <end position="322"/>
    </location>
</feature>
<sequence length="354" mass="38888">MSLTSSFWSGRRVFVTGHTGFKGSWLLVMLQVLGARVTGYSLPPPTDPSMFDLLDLGQTCVHVIGDIRDLRSLERAIHDCQPEIVLHLAAQPLVRASYVDPLETYSSNVMGTANLLDACRRIAGLEAIVAITTDKCYENVGLGQPFAETDRLGGFDPYSNSKACCELLISAYRDSFFQASGKGLASARAGNVIGGGDFAADRLIPDAVRAFGSGQTLMIRNPLATRPWQHVLEPLVGYLCLAEKLAANPSFGEGWNFGPCFEDAQPVGQVVSQLVELWGSGASWQHDEAYHPHEAQSLQLNCAKAETRLNWKPRLNLTQALEMSMEWYHVWHQSGDIAALTKRQVNEFLCMQSI</sequence>